<comment type="caution">
    <text evidence="3">The sequence shown here is derived from an EMBL/GenBank/DDBJ whole genome shotgun (WGS) entry which is preliminary data.</text>
</comment>
<feature type="domain" description="Flagellar protein FlgJ N-terminal" evidence="2">
    <location>
        <begin position="92"/>
        <end position="134"/>
    </location>
</feature>
<proteinExistence type="predicted"/>
<evidence type="ECO:0000259" key="2">
    <source>
        <dbReference type="Pfam" id="PF10135"/>
    </source>
</evidence>
<protein>
    <submittedName>
        <fullName evidence="3">Rod-binding protein</fullName>
    </submittedName>
</protein>
<reference evidence="4" key="1">
    <citation type="journal article" date="2019" name="Int. J. Syst. Evol. Microbiol.">
        <title>The Global Catalogue of Microorganisms (GCM) 10K type strain sequencing project: providing services to taxonomists for standard genome sequencing and annotation.</title>
        <authorList>
            <consortium name="The Broad Institute Genomics Platform"/>
            <consortium name="The Broad Institute Genome Sequencing Center for Infectious Disease"/>
            <person name="Wu L."/>
            <person name="Ma J."/>
        </authorList>
    </citation>
    <scope>NUCLEOTIDE SEQUENCE [LARGE SCALE GENOMIC DNA]</scope>
    <source>
        <strain evidence="4">CECT 7069</strain>
    </source>
</reference>
<dbReference type="EMBL" id="JAUFPX010000006">
    <property type="protein sequence ID" value="MDN3590639.1"/>
    <property type="molecule type" value="Genomic_DNA"/>
</dbReference>
<dbReference type="Pfam" id="PF10135">
    <property type="entry name" value="Rod-binding"/>
    <property type="match status" value="1"/>
</dbReference>
<dbReference type="InterPro" id="IPR019301">
    <property type="entry name" value="Flagellar_prot_FlgJ_N"/>
</dbReference>
<dbReference type="Proteomes" id="UP001224644">
    <property type="component" value="Unassembled WGS sequence"/>
</dbReference>
<evidence type="ECO:0000256" key="1">
    <source>
        <dbReference type="SAM" id="MobiDB-lite"/>
    </source>
</evidence>
<dbReference type="RefSeq" id="WP_238222951.1">
    <property type="nucleotide sequence ID" value="NZ_BPQD01000003.1"/>
</dbReference>
<gene>
    <name evidence="3" type="ORF">QWZ12_08440</name>
</gene>
<evidence type="ECO:0000313" key="3">
    <source>
        <dbReference type="EMBL" id="MDN3590639.1"/>
    </source>
</evidence>
<name>A0ABT8BFM6_9HYPH</name>
<evidence type="ECO:0000313" key="4">
    <source>
        <dbReference type="Proteomes" id="UP001224644"/>
    </source>
</evidence>
<feature type="region of interest" description="Disordered" evidence="1">
    <location>
        <begin position="32"/>
        <end position="55"/>
    </location>
</feature>
<keyword evidence="4" id="KW-1185">Reference proteome</keyword>
<sequence>MLLAPLALNAAMGVGKAILGDIAKTVSGVSKPADEASKSADGASKTTAAALKGTSAKSATALTPAEAKARKAATEFESMFLEQTLDRLTQSDGTEGPLGDNGTGGGVYRSMLTKEYAGQIVKSGGVGISDQVYREMMKMQEASNVSAN</sequence>
<accession>A0ABT8BFM6</accession>
<organism evidence="3 4">
    <name type="scientific">Methylobacterium adhaesivum</name>
    <dbReference type="NCBI Taxonomy" id="333297"/>
    <lineage>
        <taxon>Bacteria</taxon>
        <taxon>Pseudomonadati</taxon>
        <taxon>Pseudomonadota</taxon>
        <taxon>Alphaproteobacteria</taxon>
        <taxon>Hyphomicrobiales</taxon>
        <taxon>Methylobacteriaceae</taxon>
        <taxon>Methylobacterium</taxon>
    </lineage>
</organism>